<dbReference type="EMBL" id="CP060696">
    <property type="protein sequence ID" value="QNO17544.1"/>
    <property type="molecule type" value="Genomic_DNA"/>
</dbReference>
<evidence type="ECO:0000313" key="2">
    <source>
        <dbReference type="Proteomes" id="UP000516046"/>
    </source>
</evidence>
<gene>
    <name evidence="1" type="ORF">H6X83_11465</name>
</gene>
<name>A0A7G9WFT2_9FIRM</name>
<dbReference type="Proteomes" id="UP000516046">
    <property type="component" value="Chromosome"/>
</dbReference>
<protein>
    <submittedName>
        <fullName evidence="1">Uncharacterized protein</fullName>
    </submittedName>
</protein>
<sequence length="60" mass="7077">MRTCVKVCAKQSCSRWQPPMRTYSGSKENLHESIGLIKQWYCNCWRFTAEARGLACRRHI</sequence>
<proteinExistence type="predicted"/>
<dbReference type="KEGG" id="caml:H6X83_11465"/>
<accession>A0A7G9WFT2</accession>
<organism evidence="1 2">
    <name type="scientific">Caproicibacterium amylolyticum</name>
    <dbReference type="NCBI Taxonomy" id="2766537"/>
    <lineage>
        <taxon>Bacteria</taxon>
        <taxon>Bacillati</taxon>
        <taxon>Bacillota</taxon>
        <taxon>Clostridia</taxon>
        <taxon>Eubacteriales</taxon>
        <taxon>Oscillospiraceae</taxon>
        <taxon>Caproicibacterium</taxon>
    </lineage>
</organism>
<reference evidence="1 2" key="1">
    <citation type="submission" date="2020-08" db="EMBL/GenBank/DDBJ databases">
        <authorList>
            <person name="Ren C."/>
            <person name="Gu Y."/>
            <person name="Xu Y."/>
        </authorList>
    </citation>
    <scope>NUCLEOTIDE SEQUENCE [LARGE SCALE GENOMIC DNA]</scope>
    <source>
        <strain evidence="1 2">LBM18003</strain>
    </source>
</reference>
<dbReference type="AlphaFoldDB" id="A0A7G9WFT2"/>
<evidence type="ECO:0000313" key="1">
    <source>
        <dbReference type="EMBL" id="QNO17544.1"/>
    </source>
</evidence>
<dbReference type="RefSeq" id="WP_212506614.1">
    <property type="nucleotide sequence ID" value="NZ_CP060696.1"/>
</dbReference>
<keyword evidence="2" id="KW-1185">Reference proteome</keyword>